<dbReference type="PRINTS" id="PR00385">
    <property type="entry name" value="P450"/>
</dbReference>
<dbReference type="Pfam" id="PF00067">
    <property type="entry name" value="p450"/>
    <property type="match status" value="1"/>
</dbReference>
<gene>
    <name evidence="13" type="ORF">ZOSMA_156G00490</name>
</gene>
<keyword evidence="5 11" id="KW-0479">Metal-binding</keyword>
<dbReference type="FunFam" id="1.10.630.10:FF:000044">
    <property type="entry name" value="Cytochrome P450"/>
    <property type="match status" value="1"/>
</dbReference>
<dbReference type="GO" id="GO:0016705">
    <property type="term" value="F:oxidoreductase activity, acting on paired donors, with incorporation or reduction of molecular oxygen"/>
    <property type="evidence" value="ECO:0007669"/>
    <property type="project" value="InterPro"/>
</dbReference>
<evidence type="ECO:0000256" key="9">
    <source>
        <dbReference type="ARBA" id="ARBA00023033"/>
    </source>
</evidence>
<evidence type="ECO:0000256" key="2">
    <source>
        <dbReference type="ARBA" id="ARBA00010617"/>
    </source>
</evidence>
<keyword evidence="10 12" id="KW-0472">Membrane</keyword>
<keyword evidence="9" id="KW-0503">Monooxygenase</keyword>
<name>A0A0K9PXN7_ZOSMR</name>
<dbReference type="CDD" id="cd11064">
    <property type="entry name" value="CYP86A"/>
    <property type="match status" value="1"/>
</dbReference>
<sequence length="533" mass="60705">MSIKSNPDSQKTQNKIFKISRILLKSLLMEIQNPFYLSIFAFLTSFIVFFLYKTLEHQERDYSPKTHPILGCLIEFYRNRTRLLHWYTDLLTSSPTNTFVIRRIGARRSIVTTNPRNVEYLLKTNFDNYPKGSPFTDVLGDLLGTGIFNCDGQRWHTQRKVASHEFTTRSLRHVVVGTIKSEVTERLVPVLDDATKETNIVDMQDLLRRFAFDTICRISLGYDPKLLMKNLPASEFAEAFDAAAEICALRGVAPMACVWKMKRFLGIGSERVLKEKIGIIHKSITDLIVKRTTNNSDDSNNNDFLSRLIAGGNSVEVTRDMVISFVMAGRDTSSAALTWFFYLLSHHPDVESKVVSEVLELLKPPTATTDDEDDETAIFKSLKQMKFLEACLMETMRLYPPVVWDSKHASNSDVLPDGTFVGKGDRVTYFPYGMGRMEELWGENWSVFDPYRWLSSSSEELVKVSPYKFPVFQAGPRVCLGKEMAFVQMKYVAAAVLSKFELRRVPGDEPVFVPLLTAHMAGGLKMLVKERKL</sequence>
<feature type="binding site" description="axial binding residue" evidence="11">
    <location>
        <position position="479"/>
    </location>
    <ligand>
        <name>heme</name>
        <dbReference type="ChEBI" id="CHEBI:30413"/>
    </ligand>
    <ligandPart>
        <name>Fe</name>
        <dbReference type="ChEBI" id="CHEBI:18248"/>
    </ligandPart>
</feature>
<dbReference type="Gene3D" id="1.10.630.10">
    <property type="entry name" value="Cytochrome P450"/>
    <property type="match status" value="1"/>
</dbReference>
<evidence type="ECO:0000256" key="3">
    <source>
        <dbReference type="ARBA" id="ARBA00022617"/>
    </source>
</evidence>
<evidence type="ECO:0000256" key="7">
    <source>
        <dbReference type="ARBA" id="ARBA00023002"/>
    </source>
</evidence>
<dbReference type="STRING" id="29655.A0A0K9PXN7"/>
<comment type="caution">
    <text evidence="13">The sequence shown here is derived from an EMBL/GenBank/DDBJ whole genome shotgun (WGS) entry which is preliminary data.</text>
</comment>
<dbReference type="SUPFAM" id="SSF48264">
    <property type="entry name" value="Cytochrome P450"/>
    <property type="match status" value="1"/>
</dbReference>
<comment type="subcellular location">
    <subcellularLocation>
        <location evidence="1">Membrane</location>
        <topology evidence="1">Single-pass membrane protein</topology>
    </subcellularLocation>
</comment>
<evidence type="ECO:0000256" key="6">
    <source>
        <dbReference type="ARBA" id="ARBA00022989"/>
    </source>
</evidence>
<comment type="similarity">
    <text evidence="2">Belongs to the cytochrome P450 family.</text>
</comment>
<keyword evidence="6 12" id="KW-1133">Transmembrane helix</keyword>
<dbReference type="GO" id="GO:0005506">
    <property type="term" value="F:iron ion binding"/>
    <property type="evidence" value="ECO:0007669"/>
    <property type="project" value="InterPro"/>
</dbReference>
<dbReference type="GO" id="GO:0004497">
    <property type="term" value="F:monooxygenase activity"/>
    <property type="evidence" value="ECO:0007669"/>
    <property type="project" value="UniProtKB-KW"/>
</dbReference>
<evidence type="ECO:0000313" key="14">
    <source>
        <dbReference type="Proteomes" id="UP000036987"/>
    </source>
</evidence>
<keyword evidence="7" id="KW-0560">Oxidoreductase</keyword>
<organism evidence="13 14">
    <name type="scientific">Zostera marina</name>
    <name type="common">Eelgrass</name>
    <dbReference type="NCBI Taxonomy" id="29655"/>
    <lineage>
        <taxon>Eukaryota</taxon>
        <taxon>Viridiplantae</taxon>
        <taxon>Streptophyta</taxon>
        <taxon>Embryophyta</taxon>
        <taxon>Tracheophyta</taxon>
        <taxon>Spermatophyta</taxon>
        <taxon>Magnoliopsida</taxon>
        <taxon>Liliopsida</taxon>
        <taxon>Zosteraceae</taxon>
        <taxon>Zostera</taxon>
    </lineage>
</organism>
<feature type="transmembrane region" description="Helical" evidence="12">
    <location>
        <begin position="35"/>
        <end position="52"/>
    </location>
</feature>
<dbReference type="GO" id="GO:0020037">
    <property type="term" value="F:heme binding"/>
    <property type="evidence" value="ECO:0007669"/>
    <property type="project" value="InterPro"/>
</dbReference>
<evidence type="ECO:0000256" key="10">
    <source>
        <dbReference type="ARBA" id="ARBA00023136"/>
    </source>
</evidence>
<dbReference type="PANTHER" id="PTHR24296">
    <property type="entry name" value="CYTOCHROME P450"/>
    <property type="match status" value="1"/>
</dbReference>
<accession>A0A0K9PXN7</accession>
<dbReference type="OrthoDB" id="1470350at2759"/>
<evidence type="ECO:0000256" key="1">
    <source>
        <dbReference type="ARBA" id="ARBA00004167"/>
    </source>
</evidence>
<evidence type="ECO:0000256" key="12">
    <source>
        <dbReference type="SAM" id="Phobius"/>
    </source>
</evidence>
<evidence type="ECO:0000256" key="8">
    <source>
        <dbReference type="ARBA" id="ARBA00023004"/>
    </source>
</evidence>
<dbReference type="AlphaFoldDB" id="A0A0K9PXN7"/>
<dbReference type="PRINTS" id="PR00463">
    <property type="entry name" value="EP450I"/>
</dbReference>
<keyword evidence="14" id="KW-1185">Reference proteome</keyword>
<dbReference type="OMA" id="ISPMYMG"/>
<protein>
    <recommendedName>
        <fullName evidence="15">Cytochrome P450</fullName>
    </recommendedName>
</protein>
<dbReference type="GO" id="GO:0016020">
    <property type="term" value="C:membrane"/>
    <property type="evidence" value="ECO:0007669"/>
    <property type="project" value="UniProtKB-SubCell"/>
</dbReference>
<dbReference type="InterPro" id="IPR002401">
    <property type="entry name" value="Cyt_P450_E_grp-I"/>
</dbReference>
<proteinExistence type="inferred from homology"/>
<evidence type="ECO:0008006" key="15">
    <source>
        <dbReference type="Google" id="ProtNLM"/>
    </source>
</evidence>
<evidence type="ECO:0000256" key="4">
    <source>
        <dbReference type="ARBA" id="ARBA00022692"/>
    </source>
</evidence>
<keyword evidence="8 11" id="KW-0408">Iron</keyword>
<keyword evidence="4 12" id="KW-0812">Transmembrane</keyword>
<evidence type="ECO:0000256" key="11">
    <source>
        <dbReference type="PIRSR" id="PIRSR602401-1"/>
    </source>
</evidence>
<dbReference type="Proteomes" id="UP000036987">
    <property type="component" value="Unassembled WGS sequence"/>
</dbReference>
<evidence type="ECO:0000313" key="13">
    <source>
        <dbReference type="EMBL" id="KMZ73000.1"/>
    </source>
</evidence>
<keyword evidence="3 11" id="KW-0349">Heme</keyword>
<evidence type="ECO:0000256" key="5">
    <source>
        <dbReference type="ARBA" id="ARBA00022723"/>
    </source>
</evidence>
<comment type="cofactor">
    <cofactor evidence="11">
        <name>heme</name>
        <dbReference type="ChEBI" id="CHEBI:30413"/>
    </cofactor>
</comment>
<dbReference type="InterPro" id="IPR036396">
    <property type="entry name" value="Cyt_P450_sf"/>
</dbReference>
<dbReference type="InterPro" id="IPR001128">
    <property type="entry name" value="Cyt_P450"/>
</dbReference>
<reference evidence="14" key="1">
    <citation type="journal article" date="2016" name="Nature">
        <title>The genome of the seagrass Zostera marina reveals angiosperm adaptation to the sea.</title>
        <authorList>
            <person name="Olsen J.L."/>
            <person name="Rouze P."/>
            <person name="Verhelst B."/>
            <person name="Lin Y.-C."/>
            <person name="Bayer T."/>
            <person name="Collen J."/>
            <person name="Dattolo E."/>
            <person name="De Paoli E."/>
            <person name="Dittami S."/>
            <person name="Maumus F."/>
            <person name="Michel G."/>
            <person name="Kersting A."/>
            <person name="Lauritano C."/>
            <person name="Lohaus R."/>
            <person name="Toepel M."/>
            <person name="Tonon T."/>
            <person name="Vanneste K."/>
            <person name="Amirebrahimi M."/>
            <person name="Brakel J."/>
            <person name="Bostroem C."/>
            <person name="Chovatia M."/>
            <person name="Grimwood J."/>
            <person name="Jenkins J.W."/>
            <person name="Jueterbock A."/>
            <person name="Mraz A."/>
            <person name="Stam W.T."/>
            <person name="Tice H."/>
            <person name="Bornberg-Bauer E."/>
            <person name="Green P.J."/>
            <person name="Pearson G.A."/>
            <person name="Procaccini G."/>
            <person name="Duarte C.M."/>
            <person name="Schmutz J."/>
            <person name="Reusch T.B.H."/>
            <person name="Van de Peer Y."/>
        </authorList>
    </citation>
    <scope>NUCLEOTIDE SEQUENCE [LARGE SCALE GENOMIC DNA]</scope>
    <source>
        <strain evidence="14">cv. Finnish</strain>
    </source>
</reference>
<dbReference type="EMBL" id="LFYR01000611">
    <property type="protein sequence ID" value="KMZ73000.1"/>
    <property type="molecule type" value="Genomic_DNA"/>
</dbReference>